<dbReference type="RefSeq" id="XP_001877088.1">
    <property type="nucleotide sequence ID" value="XM_001877053.1"/>
</dbReference>
<evidence type="ECO:0000313" key="2">
    <source>
        <dbReference type="EMBL" id="EDR12824.1"/>
    </source>
</evidence>
<organism evidence="3">
    <name type="scientific">Laccaria bicolor (strain S238N-H82 / ATCC MYA-4686)</name>
    <name type="common">Bicoloured deceiver</name>
    <name type="synonym">Laccaria laccata var. bicolor</name>
    <dbReference type="NCBI Taxonomy" id="486041"/>
    <lineage>
        <taxon>Eukaryota</taxon>
        <taxon>Fungi</taxon>
        <taxon>Dikarya</taxon>
        <taxon>Basidiomycota</taxon>
        <taxon>Agaricomycotina</taxon>
        <taxon>Agaricomycetes</taxon>
        <taxon>Agaricomycetidae</taxon>
        <taxon>Agaricales</taxon>
        <taxon>Agaricineae</taxon>
        <taxon>Hydnangiaceae</taxon>
        <taxon>Laccaria</taxon>
    </lineage>
</organism>
<evidence type="ECO:0000256" key="1">
    <source>
        <dbReference type="SAM" id="MobiDB-lite"/>
    </source>
</evidence>
<proteinExistence type="predicted"/>
<feature type="region of interest" description="Disordered" evidence="1">
    <location>
        <begin position="192"/>
        <end position="254"/>
    </location>
</feature>
<dbReference type="InParanoid" id="B0CY41"/>
<gene>
    <name evidence="2" type="ORF">LACBIDRAFT_323584</name>
</gene>
<accession>B0CY41</accession>
<name>B0CY41_LACBS</name>
<keyword evidence="3" id="KW-1185">Reference proteome</keyword>
<feature type="compositionally biased region" description="Basic and acidic residues" evidence="1">
    <location>
        <begin position="200"/>
        <end position="214"/>
    </location>
</feature>
<dbReference type="HOGENOM" id="CLU_863474_0_0_1"/>
<feature type="region of interest" description="Disordered" evidence="1">
    <location>
        <begin position="9"/>
        <end position="49"/>
    </location>
</feature>
<dbReference type="KEGG" id="lbc:LACBIDRAFT_323584"/>
<feature type="region of interest" description="Disordered" evidence="1">
    <location>
        <begin position="121"/>
        <end position="173"/>
    </location>
</feature>
<dbReference type="GeneID" id="6072157"/>
<feature type="compositionally biased region" description="Basic and acidic residues" evidence="1">
    <location>
        <begin position="229"/>
        <end position="254"/>
    </location>
</feature>
<reference evidence="2 3" key="1">
    <citation type="journal article" date="2008" name="Nature">
        <title>The genome of Laccaria bicolor provides insights into mycorrhizal symbiosis.</title>
        <authorList>
            <person name="Martin F."/>
            <person name="Aerts A."/>
            <person name="Ahren D."/>
            <person name="Brun A."/>
            <person name="Danchin E.G.J."/>
            <person name="Duchaussoy F."/>
            <person name="Gibon J."/>
            <person name="Kohler A."/>
            <person name="Lindquist E."/>
            <person name="Pereda V."/>
            <person name="Salamov A."/>
            <person name="Shapiro H.J."/>
            <person name="Wuyts J."/>
            <person name="Blaudez D."/>
            <person name="Buee M."/>
            <person name="Brokstein P."/>
            <person name="Canbaeck B."/>
            <person name="Cohen D."/>
            <person name="Courty P.E."/>
            <person name="Coutinho P.M."/>
            <person name="Delaruelle C."/>
            <person name="Detter J.C."/>
            <person name="Deveau A."/>
            <person name="DiFazio S."/>
            <person name="Duplessis S."/>
            <person name="Fraissinet-Tachet L."/>
            <person name="Lucic E."/>
            <person name="Frey-Klett P."/>
            <person name="Fourrey C."/>
            <person name="Feussner I."/>
            <person name="Gay G."/>
            <person name="Grimwood J."/>
            <person name="Hoegger P.J."/>
            <person name="Jain P."/>
            <person name="Kilaru S."/>
            <person name="Labbe J."/>
            <person name="Lin Y.C."/>
            <person name="Legue V."/>
            <person name="Le Tacon F."/>
            <person name="Marmeisse R."/>
            <person name="Melayah D."/>
            <person name="Montanini B."/>
            <person name="Muratet M."/>
            <person name="Nehls U."/>
            <person name="Niculita-Hirzel H."/>
            <person name="Oudot-Le Secq M.P."/>
            <person name="Peter M."/>
            <person name="Quesneville H."/>
            <person name="Rajashekar B."/>
            <person name="Reich M."/>
            <person name="Rouhier N."/>
            <person name="Schmutz J."/>
            <person name="Yin T."/>
            <person name="Chalot M."/>
            <person name="Henrissat B."/>
            <person name="Kuees U."/>
            <person name="Lucas S."/>
            <person name="Van de Peer Y."/>
            <person name="Podila G.K."/>
            <person name="Polle A."/>
            <person name="Pukkila P.J."/>
            <person name="Richardson P.M."/>
            <person name="Rouze P."/>
            <person name="Sanders I.R."/>
            <person name="Stajich J.E."/>
            <person name="Tunlid A."/>
            <person name="Tuskan G."/>
            <person name="Grigoriev I.V."/>
        </authorList>
    </citation>
    <scope>NUCLEOTIDE SEQUENCE [LARGE SCALE GENOMIC DNA]</scope>
    <source>
        <strain evidence="3">S238N-H82 / ATCC MYA-4686</strain>
    </source>
</reference>
<sequence length="330" mass="37511">MPRFNIFKAFNPNGGPSRNGVEAKGKLRKHPSKAHSTPKVLQSSEAGYLGPRRQSLRAIDREVRTLHLSSDECHEHREQNGLPIETADPYLQRHEIYPEFPNNEPYGSTWRLHDSLGSSYQIPPEESWNPIPSVHRQSTQMTEAYDRSPVSMSDEEKWLQNSQRGQVGDQFDENQIRREKVAALLTPVATSVDAQPRYSQETRRSDKTGSHEGKLQTSLPIMDPSSVDARPRYRQETRRSDKTGAHEGKLQPAIYERESYDGGESEPDVYQYIVPVGVDIIFQDEAGIEIARVGNSKPSKRNADDKPRNHAPIVVVDELGNELYRYEIPE</sequence>
<dbReference type="AlphaFoldDB" id="B0CY41"/>
<protein>
    <submittedName>
        <fullName evidence="2">Predicted protein</fullName>
    </submittedName>
</protein>
<dbReference type="OrthoDB" id="3240950at2759"/>
<evidence type="ECO:0000313" key="3">
    <source>
        <dbReference type="Proteomes" id="UP000001194"/>
    </source>
</evidence>
<dbReference type="EMBL" id="DS547094">
    <property type="protein sequence ID" value="EDR12824.1"/>
    <property type="molecule type" value="Genomic_DNA"/>
</dbReference>
<dbReference type="Proteomes" id="UP000001194">
    <property type="component" value="Unassembled WGS sequence"/>
</dbReference>